<evidence type="ECO:0000256" key="5">
    <source>
        <dbReference type="SAM" id="MobiDB-lite"/>
    </source>
</evidence>
<dbReference type="SUPFAM" id="SSF47459">
    <property type="entry name" value="HLH, helix-loop-helix DNA-binding domain"/>
    <property type="match status" value="1"/>
</dbReference>
<evidence type="ECO:0000256" key="2">
    <source>
        <dbReference type="ARBA" id="ARBA00023015"/>
    </source>
</evidence>
<evidence type="ECO:0000256" key="1">
    <source>
        <dbReference type="ARBA" id="ARBA00004123"/>
    </source>
</evidence>
<keyword evidence="8" id="KW-1185">Reference proteome</keyword>
<feature type="region of interest" description="Disordered" evidence="5">
    <location>
        <begin position="141"/>
        <end position="167"/>
    </location>
</feature>
<keyword evidence="3" id="KW-0804">Transcription</keyword>
<evidence type="ECO:0000256" key="4">
    <source>
        <dbReference type="ARBA" id="ARBA00023242"/>
    </source>
</evidence>
<comment type="subcellular location">
    <subcellularLocation>
        <location evidence="1">Nucleus</location>
    </subcellularLocation>
</comment>
<dbReference type="InterPro" id="IPR011598">
    <property type="entry name" value="bHLH_dom"/>
</dbReference>
<comment type="caution">
    <text evidence="7">The sequence shown here is derived from an EMBL/GenBank/DDBJ whole genome shotgun (WGS) entry which is preliminary data.</text>
</comment>
<proteinExistence type="predicted"/>
<keyword evidence="2" id="KW-0805">Transcription regulation</keyword>
<sequence>MDLCFVVWLSLSLSRIPALYISSGSSFVIGHRESLFPGSYFCLRFKFHHHNLLHLLSSITFLETCYFSIPKLSLSLSQMAAFSNQHQPLYLDSACLPNIATPAKNMNNNMYGCFEEAGNKIDTSVFSQIYYPEIFHETPGLDGRFHQSSSHPDDHSSKVSLSDGETSLTIKQSTNSSTVVDKLETGEHVTQKVAAMDRKRKSANGFLNSAQSKFLLQNARKVRSKRPKKCSGDTKQEEKKPKVEKKVPGDPPTGYIHVRARRGQATDSHSLAERVRRERISERMKTLQLLVPGCDKITGKALMLDEIINYVQSLQSQVELLSMKLASVNPLLYDFEMDCDAFMARPERLSSLSSPLPSLQQSSPIQPIAFDDTVSATTATFAAAANNYPLFDNSATLFLQGMKASDFTTHQDSGNLLWDADEQRQKFLNPSGFASNLCSFH</sequence>
<evidence type="ECO:0000259" key="6">
    <source>
        <dbReference type="PROSITE" id="PS50888"/>
    </source>
</evidence>
<dbReference type="PROSITE" id="PS50888">
    <property type="entry name" value="BHLH"/>
    <property type="match status" value="1"/>
</dbReference>
<feature type="compositionally biased region" description="Basic residues" evidence="5">
    <location>
        <begin position="220"/>
        <end position="229"/>
    </location>
</feature>
<evidence type="ECO:0000313" key="7">
    <source>
        <dbReference type="EMBL" id="KAJ6339495.1"/>
    </source>
</evidence>
<reference evidence="7" key="1">
    <citation type="submission" date="2022-10" db="EMBL/GenBank/DDBJ databases">
        <authorList>
            <person name="Hyden B.L."/>
            <person name="Feng K."/>
            <person name="Yates T."/>
            <person name="Jawdy S."/>
            <person name="Smart L.B."/>
            <person name="Muchero W."/>
        </authorList>
    </citation>
    <scope>NUCLEOTIDE SEQUENCE</scope>
    <source>
        <tissue evidence="7">Shoot tip</tissue>
    </source>
</reference>
<evidence type="ECO:0000256" key="3">
    <source>
        <dbReference type="ARBA" id="ARBA00023163"/>
    </source>
</evidence>
<dbReference type="SMART" id="SM00353">
    <property type="entry name" value="HLH"/>
    <property type="match status" value="1"/>
</dbReference>
<feature type="region of interest" description="Disordered" evidence="5">
    <location>
        <begin position="217"/>
        <end position="255"/>
    </location>
</feature>
<organism evidence="7 8">
    <name type="scientific">Salix suchowensis</name>
    <dbReference type="NCBI Taxonomy" id="1278906"/>
    <lineage>
        <taxon>Eukaryota</taxon>
        <taxon>Viridiplantae</taxon>
        <taxon>Streptophyta</taxon>
        <taxon>Embryophyta</taxon>
        <taxon>Tracheophyta</taxon>
        <taxon>Spermatophyta</taxon>
        <taxon>Magnoliopsida</taxon>
        <taxon>eudicotyledons</taxon>
        <taxon>Gunneridae</taxon>
        <taxon>Pentapetalae</taxon>
        <taxon>rosids</taxon>
        <taxon>fabids</taxon>
        <taxon>Malpighiales</taxon>
        <taxon>Salicaceae</taxon>
        <taxon>Saliceae</taxon>
        <taxon>Salix</taxon>
    </lineage>
</organism>
<feature type="domain" description="BHLH" evidence="6">
    <location>
        <begin position="264"/>
        <end position="314"/>
    </location>
</feature>
<gene>
    <name evidence="7" type="ORF">OIU77_007452</name>
</gene>
<dbReference type="Gene3D" id="4.10.280.10">
    <property type="entry name" value="Helix-loop-helix DNA-binding domain"/>
    <property type="match status" value="1"/>
</dbReference>
<reference evidence="7" key="2">
    <citation type="journal article" date="2023" name="Int. J. Mol. Sci.">
        <title>De Novo Assembly and Annotation of 11 Diverse Shrub Willow (Salix) Genomes Reveals Novel Gene Organization in Sex-Linked Regions.</title>
        <authorList>
            <person name="Hyden B."/>
            <person name="Feng K."/>
            <person name="Yates T.B."/>
            <person name="Jawdy S."/>
            <person name="Cereghino C."/>
            <person name="Smart L.B."/>
            <person name="Muchero W."/>
        </authorList>
    </citation>
    <scope>NUCLEOTIDE SEQUENCE</scope>
    <source>
        <tissue evidence="7">Shoot tip</tissue>
    </source>
</reference>
<feature type="compositionally biased region" description="Basic and acidic residues" evidence="5">
    <location>
        <begin position="230"/>
        <end position="248"/>
    </location>
</feature>
<dbReference type="InterPro" id="IPR036638">
    <property type="entry name" value="HLH_DNA-bd_sf"/>
</dbReference>
<evidence type="ECO:0000313" key="8">
    <source>
        <dbReference type="Proteomes" id="UP001141253"/>
    </source>
</evidence>
<dbReference type="Pfam" id="PF00010">
    <property type="entry name" value="HLH"/>
    <property type="match status" value="1"/>
</dbReference>
<dbReference type="EMBL" id="JAPFFI010000020">
    <property type="protein sequence ID" value="KAJ6339495.1"/>
    <property type="molecule type" value="Genomic_DNA"/>
</dbReference>
<protein>
    <recommendedName>
        <fullName evidence="6">BHLH domain-containing protein</fullName>
    </recommendedName>
</protein>
<keyword evidence="4" id="KW-0539">Nucleus</keyword>
<dbReference type="PANTHER" id="PTHR12565:SF431">
    <property type="entry name" value="TRANSCRIPTION FACTOR BHLH137"/>
    <property type="match status" value="1"/>
</dbReference>
<dbReference type="PANTHER" id="PTHR12565">
    <property type="entry name" value="STEROL REGULATORY ELEMENT-BINDING PROTEIN"/>
    <property type="match status" value="1"/>
</dbReference>
<name>A0ABQ9AHF2_9ROSI</name>
<dbReference type="Proteomes" id="UP001141253">
    <property type="component" value="Chromosome 15W"/>
</dbReference>
<dbReference type="InterPro" id="IPR024097">
    <property type="entry name" value="bHLH_ZIP_TF"/>
</dbReference>
<dbReference type="CDD" id="cd18919">
    <property type="entry name" value="bHLH_AtBPE_like"/>
    <property type="match status" value="1"/>
</dbReference>
<accession>A0ABQ9AHF2</accession>
<feature type="compositionally biased region" description="Polar residues" evidence="5">
    <location>
        <begin position="158"/>
        <end position="167"/>
    </location>
</feature>